<dbReference type="InterPro" id="IPR051615">
    <property type="entry name" value="Transcr_Regulatory_Elem"/>
</dbReference>
<feature type="domain" description="Xylanolytic transcriptional activator regulatory" evidence="7">
    <location>
        <begin position="113"/>
        <end position="192"/>
    </location>
</feature>
<keyword evidence="2" id="KW-0862">Zinc</keyword>
<evidence type="ECO:0000256" key="3">
    <source>
        <dbReference type="ARBA" id="ARBA00023015"/>
    </source>
</evidence>
<dbReference type="EMBL" id="AMWN01000011">
    <property type="protein sequence ID" value="EXJ78727.1"/>
    <property type="molecule type" value="Genomic_DNA"/>
</dbReference>
<dbReference type="SMART" id="SM00906">
    <property type="entry name" value="Fungal_trans"/>
    <property type="match status" value="1"/>
</dbReference>
<evidence type="ECO:0000256" key="1">
    <source>
        <dbReference type="ARBA" id="ARBA00022723"/>
    </source>
</evidence>
<dbReference type="GO" id="GO:0006351">
    <property type="term" value="P:DNA-templated transcription"/>
    <property type="evidence" value="ECO:0007669"/>
    <property type="project" value="InterPro"/>
</dbReference>
<evidence type="ECO:0000256" key="2">
    <source>
        <dbReference type="ARBA" id="ARBA00022833"/>
    </source>
</evidence>
<dbReference type="PANTHER" id="PTHR31313:SF81">
    <property type="entry name" value="TY1 ENHANCER ACTIVATOR"/>
    <property type="match status" value="1"/>
</dbReference>
<dbReference type="GO" id="GO:0003677">
    <property type="term" value="F:DNA binding"/>
    <property type="evidence" value="ECO:0007669"/>
    <property type="project" value="UniProtKB-KW"/>
</dbReference>
<dbReference type="PANTHER" id="PTHR31313">
    <property type="entry name" value="TY1 ENHANCER ACTIVATOR"/>
    <property type="match status" value="1"/>
</dbReference>
<proteinExistence type="predicted"/>
<dbReference type="eggNOG" id="ENOG502QTSE">
    <property type="taxonomic scope" value="Eukaryota"/>
</dbReference>
<dbReference type="STRING" id="1182541.W9XE31"/>
<keyword evidence="9" id="KW-1185">Reference proteome</keyword>
<evidence type="ECO:0000256" key="4">
    <source>
        <dbReference type="ARBA" id="ARBA00023125"/>
    </source>
</evidence>
<comment type="caution">
    <text evidence="8">The sequence shown here is derived from an EMBL/GenBank/DDBJ whole genome shotgun (WGS) entry which is preliminary data.</text>
</comment>
<dbReference type="Pfam" id="PF04082">
    <property type="entry name" value="Fungal_trans"/>
    <property type="match status" value="1"/>
</dbReference>
<keyword evidence="1" id="KW-0479">Metal-binding</keyword>
<keyword evidence="5" id="KW-0804">Transcription</keyword>
<dbReference type="HOGENOM" id="CLU_015811_3_0_1"/>
<evidence type="ECO:0000256" key="5">
    <source>
        <dbReference type="ARBA" id="ARBA00023163"/>
    </source>
</evidence>
<organism evidence="8 9">
    <name type="scientific">Capronia coronata CBS 617.96</name>
    <dbReference type="NCBI Taxonomy" id="1182541"/>
    <lineage>
        <taxon>Eukaryota</taxon>
        <taxon>Fungi</taxon>
        <taxon>Dikarya</taxon>
        <taxon>Ascomycota</taxon>
        <taxon>Pezizomycotina</taxon>
        <taxon>Eurotiomycetes</taxon>
        <taxon>Chaetothyriomycetidae</taxon>
        <taxon>Chaetothyriales</taxon>
        <taxon>Herpotrichiellaceae</taxon>
        <taxon>Capronia</taxon>
    </lineage>
</organism>
<dbReference type="GeneID" id="19163974"/>
<dbReference type="CDD" id="cd12148">
    <property type="entry name" value="fungal_TF_MHR"/>
    <property type="match status" value="1"/>
</dbReference>
<dbReference type="InterPro" id="IPR007219">
    <property type="entry name" value="XnlR_reg_dom"/>
</dbReference>
<dbReference type="GO" id="GO:0008270">
    <property type="term" value="F:zinc ion binding"/>
    <property type="evidence" value="ECO:0007669"/>
    <property type="project" value="InterPro"/>
</dbReference>
<sequence length="295" mass="33281">MGIDDALINTSLSLFFLHQYPQYMFVYREAFLADYLGHTHGGKYWSFPLVCAICALGAAHSKDPKVRERTSILAKCAQEIIVTHGLASPQPTSVQALLCLAFHELGQGNSTLGWMLSGMAFRMAQGLGFHQDPSKWVISDQTITTTYDIEIRRRIYWGCYVADKFISLYLGRPVSLSENDAAVHPTVPLPNFPPDHEWFGLKEIAAKTTSSDPPRKPQLTNALKYSVMLGKIFQDIMAEVFAPRKFEEGGSGLIYRLGQLNLRLSRWYNGLDEPLQWSQWTSQGKELENYVVVLQ</sequence>
<dbReference type="OrthoDB" id="2154091at2759"/>
<protein>
    <recommendedName>
        <fullName evidence="7">Xylanolytic transcriptional activator regulatory domain-containing protein</fullName>
    </recommendedName>
</protein>
<evidence type="ECO:0000256" key="6">
    <source>
        <dbReference type="ARBA" id="ARBA00023242"/>
    </source>
</evidence>
<evidence type="ECO:0000259" key="7">
    <source>
        <dbReference type="SMART" id="SM00906"/>
    </source>
</evidence>
<evidence type="ECO:0000313" key="8">
    <source>
        <dbReference type="EMBL" id="EXJ78727.1"/>
    </source>
</evidence>
<gene>
    <name evidence="8" type="ORF">A1O1_09129</name>
</gene>
<dbReference type="Proteomes" id="UP000019484">
    <property type="component" value="Unassembled WGS sequence"/>
</dbReference>
<keyword evidence="6" id="KW-0539">Nucleus</keyword>
<name>W9XE31_9EURO</name>
<dbReference type="AlphaFoldDB" id="W9XE31"/>
<evidence type="ECO:0000313" key="9">
    <source>
        <dbReference type="Proteomes" id="UP000019484"/>
    </source>
</evidence>
<reference evidence="8 9" key="1">
    <citation type="submission" date="2013-03" db="EMBL/GenBank/DDBJ databases">
        <title>The Genome Sequence of Capronia coronata CBS 617.96.</title>
        <authorList>
            <consortium name="The Broad Institute Genomics Platform"/>
            <person name="Cuomo C."/>
            <person name="de Hoog S."/>
            <person name="Gorbushina A."/>
            <person name="Walker B."/>
            <person name="Young S.K."/>
            <person name="Zeng Q."/>
            <person name="Gargeya S."/>
            <person name="Fitzgerald M."/>
            <person name="Haas B."/>
            <person name="Abouelleil A."/>
            <person name="Allen A.W."/>
            <person name="Alvarado L."/>
            <person name="Arachchi H.M."/>
            <person name="Berlin A.M."/>
            <person name="Chapman S.B."/>
            <person name="Gainer-Dewar J."/>
            <person name="Goldberg J."/>
            <person name="Griggs A."/>
            <person name="Gujja S."/>
            <person name="Hansen M."/>
            <person name="Howarth C."/>
            <person name="Imamovic A."/>
            <person name="Ireland A."/>
            <person name="Larimer J."/>
            <person name="McCowan C."/>
            <person name="Murphy C."/>
            <person name="Pearson M."/>
            <person name="Poon T.W."/>
            <person name="Priest M."/>
            <person name="Roberts A."/>
            <person name="Saif S."/>
            <person name="Shea T."/>
            <person name="Sisk P."/>
            <person name="Sykes S."/>
            <person name="Wortman J."/>
            <person name="Nusbaum C."/>
            <person name="Birren B."/>
        </authorList>
    </citation>
    <scope>NUCLEOTIDE SEQUENCE [LARGE SCALE GENOMIC DNA]</scope>
    <source>
        <strain evidence="8 9">CBS 617.96</strain>
    </source>
</reference>
<accession>W9XE31</accession>
<dbReference type="RefSeq" id="XP_007728175.1">
    <property type="nucleotide sequence ID" value="XM_007729985.1"/>
</dbReference>
<keyword evidence="4" id="KW-0238">DNA-binding</keyword>
<keyword evidence="3" id="KW-0805">Transcription regulation</keyword>